<evidence type="ECO:0008006" key="7">
    <source>
        <dbReference type="Google" id="ProtNLM"/>
    </source>
</evidence>
<dbReference type="Gene3D" id="2.40.50.140">
    <property type="entry name" value="Nucleic acid-binding proteins"/>
    <property type="match status" value="1"/>
</dbReference>
<dbReference type="Proteomes" id="UP001610334">
    <property type="component" value="Unassembled WGS sequence"/>
</dbReference>
<reference evidence="5 6" key="1">
    <citation type="submission" date="2024-07" db="EMBL/GenBank/DDBJ databases">
        <title>Section-level genome sequencing and comparative genomics of Aspergillus sections Usti and Cavernicolus.</title>
        <authorList>
            <consortium name="Lawrence Berkeley National Laboratory"/>
            <person name="Nybo J.L."/>
            <person name="Vesth T.C."/>
            <person name="Theobald S."/>
            <person name="Frisvad J.C."/>
            <person name="Larsen T.O."/>
            <person name="Kjaerboelling I."/>
            <person name="Rothschild-Mancinelli K."/>
            <person name="Lyhne E.K."/>
            <person name="Kogle M.E."/>
            <person name="Barry K."/>
            <person name="Clum A."/>
            <person name="Na H."/>
            <person name="Ledsgaard L."/>
            <person name="Lin J."/>
            <person name="Lipzen A."/>
            <person name="Kuo A."/>
            <person name="Riley R."/>
            <person name="Mondo S."/>
            <person name="Labutti K."/>
            <person name="Haridas S."/>
            <person name="Pangalinan J."/>
            <person name="Salamov A.A."/>
            <person name="Simmons B.A."/>
            <person name="Magnuson J.K."/>
            <person name="Chen J."/>
            <person name="Drula E."/>
            <person name="Henrissat B."/>
            <person name="Wiebenga A."/>
            <person name="Lubbers R.J."/>
            <person name="Gomes A.C."/>
            <person name="Makela M.R."/>
            <person name="Stajich J."/>
            <person name="Grigoriev I.V."/>
            <person name="Mortensen U.H."/>
            <person name="De Vries R.P."/>
            <person name="Baker S.E."/>
            <person name="Andersen M.R."/>
        </authorList>
    </citation>
    <scope>NUCLEOTIDE SEQUENCE [LARGE SCALE GENOMIC DNA]</scope>
    <source>
        <strain evidence="5 6">CBS 588.65</strain>
    </source>
</reference>
<feature type="compositionally biased region" description="Polar residues" evidence="4">
    <location>
        <begin position="17"/>
        <end position="27"/>
    </location>
</feature>
<accession>A0ABR4H358</accession>
<dbReference type="EMBL" id="JBFXLT010000080">
    <property type="protein sequence ID" value="KAL2809902.1"/>
    <property type="molecule type" value="Genomic_DNA"/>
</dbReference>
<keyword evidence="6" id="KW-1185">Reference proteome</keyword>
<evidence type="ECO:0000256" key="3">
    <source>
        <dbReference type="ARBA" id="ARBA00023274"/>
    </source>
</evidence>
<sequence length="216" mass="24392">MSPRLFWRAMQTLRSSTARPTSILSTQSPISRASIPSRRLISSTPTTRQEQVQESNATTPTTLPPSLRKYPYTLKSGTVVSVGRMERTVTVEHRHTIWDSHIRKNYPKVTRFLVSDPQNSLREGDVIEFSSGAPKSRHVRHVVERIIAPFGEAIEDRPAILTREERDAIRSEKRAAKAARREQRKSESGAAPSDGIHGQDHVGRIRRLVLERTGRA</sequence>
<comment type="similarity">
    <text evidence="1">Belongs to the universal ribosomal protein uS17 family.</text>
</comment>
<name>A0ABR4H358_9EURO</name>
<evidence type="ECO:0000256" key="1">
    <source>
        <dbReference type="ARBA" id="ARBA00010254"/>
    </source>
</evidence>
<feature type="compositionally biased region" description="Low complexity" evidence="4">
    <location>
        <begin position="28"/>
        <end position="43"/>
    </location>
</feature>
<feature type="compositionally biased region" description="Polar residues" evidence="4">
    <location>
        <begin position="44"/>
        <end position="61"/>
    </location>
</feature>
<organism evidence="5 6">
    <name type="scientific">Aspergillus granulosus</name>
    <dbReference type="NCBI Taxonomy" id="176169"/>
    <lineage>
        <taxon>Eukaryota</taxon>
        <taxon>Fungi</taxon>
        <taxon>Dikarya</taxon>
        <taxon>Ascomycota</taxon>
        <taxon>Pezizomycotina</taxon>
        <taxon>Eurotiomycetes</taxon>
        <taxon>Eurotiomycetidae</taxon>
        <taxon>Eurotiales</taxon>
        <taxon>Aspergillaceae</taxon>
        <taxon>Aspergillus</taxon>
        <taxon>Aspergillus subgen. Nidulantes</taxon>
    </lineage>
</organism>
<keyword evidence="3" id="KW-0687">Ribonucleoprotein</keyword>
<feature type="region of interest" description="Disordered" evidence="4">
    <location>
        <begin position="165"/>
        <end position="216"/>
    </location>
</feature>
<feature type="region of interest" description="Disordered" evidence="4">
    <location>
        <begin position="17"/>
        <end position="66"/>
    </location>
</feature>
<feature type="compositionally biased region" description="Basic and acidic residues" evidence="4">
    <location>
        <begin position="197"/>
        <end position="216"/>
    </location>
</feature>
<dbReference type="InterPro" id="IPR000266">
    <property type="entry name" value="Ribosomal_uS17"/>
</dbReference>
<evidence type="ECO:0000313" key="6">
    <source>
        <dbReference type="Proteomes" id="UP001610334"/>
    </source>
</evidence>
<protein>
    <recommendedName>
        <fullName evidence="7">Nucleic acid-binding protein</fullName>
    </recommendedName>
</protein>
<gene>
    <name evidence="5" type="ORF">BJX63DRAFT_403762</name>
</gene>
<dbReference type="InterPro" id="IPR012340">
    <property type="entry name" value="NA-bd_OB-fold"/>
</dbReference>
<comment type="caution">
    <text evidence="5">The sequence shown here is derived from an EMBL/GenBank/DDBJ whole genome shotgun (WGS) entry which is preliminary data.</text>
</comment>
<evidence type="ECO:0000256" key="4">
    <source>
        <dbReference type="SAM" id="MobiDB-lite"/>
    </source>
</evidence>
<keyword evidence="2" id="KW-0689">Ribosomal protein</keyword>
<evidence type="ECO:0000313" key="5">
    <source>
        <dbReference type="EMBL" id="KAL2809902.1"/>
    </source>
</evidence>
<dbReference type="SUPFAM" id="SSF50249">
    <property type="entry name" value="Nucleic acid-binding proteins"/>
    <property type="match status" value="1"/>
</dbReference>
<proteinExistence type="inferred from homology"/>
<evidence type="ECO:0000256" key="2">
    <source>
        <dbReference type="ARBA" id="ARBA00022980"/>
    </source>
</evidence>
<dbReference type="Pfam" id="PF00366">
    <property type="entry name" value="Ribosomal_S17"/>
    <property type="match status" value="1"/>
</dbReference>
<feature type="compositionally biased region" description="Basic and acidic residues" evidence="4">
    <location>
        <begin position="165"/>
        <end position="187"/>
    </location>
</feature>